<dbReference type="InterPro" id="IPR006710">
    <property type="entry name" value="Glyco_hydro_43"/>
</dbReference>
<comment type="similarity">
    <text evidence="1">Belongs to the glycosyl hydrolase 43 family.</text>
</comment>
<accession>A0ABT7VCV8</accession>
<dbReference type="CDD" id="cd08983">
    <property type="entry name" value="GH43_Bt3655-like"/>
    <property type="match status" value="1"/>
</dbReference>
<comment type="caution">
    <text evidence="5">The sequence shown here is derived from an EMBL/GenBank/DDBJ whole genome shotgun (WGS) entry which is preliminary data.</text>
</comment>
<dbReference type="InterPro" id="IPR051795">
    <property type="entry name" value="Glycosyl_Hydrlase_43"/>
</dbReference>
<dbReference type="EMBL" id="JAUDEN010000003">
    <property type="protein sequence ID" value="MDM8324129.1"/>
    <property type="molecule type" value="Genomic_DNA"/>
</dbReference>
<keyword evidence="3" id="KW-0326">Glycosidase</keyword>
<feature type="domain" description="Beta-xylosidase C-terminal Concanavalin A-like" evidence="4">
    <location>
        <begin position="310"/>
        <end position="481"/>
    </location>
</feature>
<evidence type="ECO:0000259" key="4">
    <source>
        <dbReference type="Pfam" id="PF17851"/>
    </source>
</evidence>
<dbReference type="Gene3D" id="2.60.120.200">
    <property type="match status" value="1"/>
</dbReference>
<dbReference type="Pfam" id="PF04616">
    <property type="entry name" value="Glyco_hydro_43"/>
    <property type="match status" value="1"/>
</dbReference>
<dbReference type="PANTHER" id="PTHR42812:SF2">
    <property type="entry name" value="XYLOSIDASE_ARABINOSIDASE"/>
    <property type="match status" value="1"/>
</dbReference>
<proteinExistence type="inferred from homology"/>
<reference evidence="6" key="2">
    <citation type="submission" date="2023-07" db="EMBL/GenBank/DDBJ databases">
        <title>Identification and characterization of horizontal gene transfer across gut microbiota members of farm animals based on homology search.</title>
        <authorList>
            <person name="Schwarzerova J."/>
            <person name="Nykrynova M."/>
            <person name="Jureckova K."/>
            <person name="Cejkova D."/>
            <person name="Rychlik I."/>
        </authorList>
    </citation>
    <scope>NUCLEOTIDE SEQUENCE [LARGE SCALE GENOMIC DNA]</scope>
    <source>
        <strain evidence="6">109_WCHN</strain>
    </source>
</reference>
<dbReference type="RefSeq" id="WP_289558337.1">
    <property type="nucleotide sequence ID" value="NZ_JAUDEN010000003.1"/>
</dbReference>
<dbReference type="PANTHER" id="PTHR42812">
    <property type="entry name" value="BETA-XYLOSIDASE"/>
    <property type="match status" value="1"/>
</dbReference>
<sequence>MRKLLALIFPLFMWMGLWAQTYPKAIFPGDYPDPTILRDGKDYYMTHSPFYYAPGFLIWHSQNLANWKPVCRAVPEYEGSAMAPDLVKCNGKYYIYYPSDGVNWVVWADDIRGPWSKPVRLDIKGIDPGHVVGEDGNRYLFTNNGWVTPLTDDGLKVAGESRKVYDGWKYPKNWVTEGNDMYLESPKLVKKDGYYYMVSAEGGTAGPATSHMCVAARSKSIFGPWENSPYNPIVHTYSSKERWWSKGHGTLVDDADGNWWIVYHAYANGYHTLGRSTLIEPVEWTSDGWFRTARTAPSDLPEGQAVMELSDDFSTPQLGLQWTFWKEYAPNALSIKDNTLEVSGKGESPSDGRLLLATATDKCYKTQVEITTGKGNQGGLLLYYNEKAYAGIVSDGKTFTVYRGEKEPLTKPNIFGKTFIAKILNQGNRLTISASKDGKGWTTIQTVLAENLDVSSLNHNVYKGFHALRPALYSGGKGKASFRNFLYRNAIPQEKDMRAYLMVFHRDETHGLYMAVSRDGYTFTAVNEGQPVLAGDTIASQHGIRDPHIFRGPDGAFYLAMTDLHVFARRDGYRDTEWEQPGEAYGWGNNRGLVLMKSWDLINWGRANIRFDQLSAGLGEIGCVWAPEVAYDDEKGRLMIYYTMRFKNEQNRLYYVYVNDDFNRIESMPQILFEYPMDNISAIDGDITKAGGKYHLFYVAHDGNGGIKQAVSSRMDGGYEYDPRWYDFEPKACEAPNVWKRIGEDKWVLMYDIFSIHPHNFGFAETSDFINFKNLGHFNEGVMKTTNFTSPKHGAVIHLTKEEADRLVNYWKENQRNYDRTRFLKKTE</sequence>
<evidence type="ECO:0000256" key="1">
    <source>
        <dbReference type="ARBA" id="ARBA00009865"/>
    </source>
</evidence>
<dbReference type="SUPFAM" id="SSF49899">
    <property type="entry name" value="Concanavalin A-like lectins/glucanases"/>
    <property type="match status" value="1"/>
</dbReference>
<protein>
    <submittedName>
        <fullName evidence="5">Family 43 glycosylhydrolase</fullName>
    </submittedName>
</protein>
<dbReference type="Proteomes" id="UP001169458">
    <property type="component" value="Unassembled WGS sequence"/>
</dbReference>
<dbReference type="InterPro" id="IPR023296">
    <property type="entry name" value="Glyco_hydro_beta-prop_sf"/>
</dbReference>
<evidence type="ECO:0000313" key="6">
    <source>
        <dbReference type="Proteomes" id="UP001169458"/>
    </source>
</evidence>
<dbReference type="SUPFAM" id="SSF75005">
    <property type="entry name" value="Arabinanase/levansucrase/invertase"/>
    <property type="match status" value="3"/>
</dbReference>
<dbReference type="Pfam" id="PF17851">
    <property type="entry name" value="GH43_C2"/>
    <property type="match status" value="1"/>
</dbReference>
<reference evidence="5 6" key="1">
    <citation type="submission" date="2023-06" db="EMBL/GenBank/DDBJ databases">
        <authorList>
            <person name="Zeman M."/>
            <person name="Kubasova T."/>
            <person name="Jahodarova E."/>
            <person name="Nykrynova M."/>
            <person name="Rychlik I."/>
        </authorList>
    </citation>
    <scope>NUCLEOTIDE SEQUENCE [LARGE SCALE GENOMIC DNA]</scope>
    <source>
        <strain evidence="5 6">109_WCHN</strain>
    </source>
</reference>
<name>A0ABT7VCV8_9BACE</name>
<dbReference type="InterPro" id="IPR041542">
    <property type="entry name" value="GH43_C2"/>
</dbReference>
<evidence type="ECO:0000313" key="5">
    <source>
        <dbReference type="EMBL" id="MDM8324129.1"/>
    </source>
</evidence>
<dbReference type="InterPro" id="IPR013320">
    <property type="entry name" value="ConA-like_dom_sf"/>
</dbReference>
<evidence type="ECO:0000256" key="3">
    <source>
        <dbReference type="ARBA" id="ARBA00023295"/>
    </source>
</evidence>
<keyword evidence="2" id="KW-0378">Hydrolase</keyword>
<dbReference type="CDD" id="cd09002">
    <property type="entry name" value="GH43_XYL-like"/>
    <property type="match status" value="1"/>
</dbReference>
<gene>
    <name evidence="5" type="ORF">QUW60_02590</name>
</gene>
<keyword evidence="6" id="KW-1185">Reference proteome</keyword>
<dbReference type="Gene3D" id="2.115.10.20">
    <property type="entry name" value="Glycosyl hydrolase domain, family 43"/>
    <property type="match status" value="3"/>
</dbReference>
<organism evidence="5 6">
    <name type="scientific">Bacteroides gallinaceum</name>
    <dbReference type="NCBI Taxonomy" id="1462571"/>
    <lineage>
        <taxon>Bacteria</taxon>
        <taxon>Pseudomonadati</taxon>
        <taxon>Bacteroidota</taxon>
        <taxon>Bacteroidia</taxon>
        <taxon>Bacteroidales</taxon>
        <taxon>Bacteroidaceae</taxon>
        <taxon>Bacteroides</taxon>
    </lineage>
</organism>
<evidence type="ECO:0000256" key="2">
    <source>
        <dbReference type="ARBA" id="ARBA00022801"/>
    </source>
</evidence>